<evidence type="ECO:0000256" key="2">
    <source>
        <dbReference type="ARBA" id="ARBA00007825"/>
    </source>
</evidence>
<dbReference type="RefSeq" id="WP_111398654.1">
    <property type="nucleotide sequence ID" value="NZ_QKYU01000013.1"/>
</dbReference>
<accession>A0A2W7IFT9</accession>
<dbReference type="Gene3D" id="2.60.130.10">
    <property type="entry name" value="Aromatic compound dioxygenase"/>
    <property type="match status" value="1"/>
</dbReference>
<organism evidence="9 10">
    <name type="scientific">Humitalea rosea</name>
    <dbReference type="NCBI Taxonomy" id="990373"/>
    <lineage>
        <taxon>Bacteria</taxon>
        <taxon>Pseudomonadati</taxon>
        <taxon>Pseudomonadota</taxon>
        <taxon>Alphaproteobacteria</taxon>
        <taxon>Acetobacterales</taxon>
        <taxon>Roseomonadaceae</taxon>
        <taxon>Humitalea</taxon>
    </lineage>
</organism>
<comment type="cofactor">
    <cofactor evidence="1">
        <name>Fe(3+)</name>
        <dbReference type="ChEBI" id="CHEBI:29034"/>
    </cofactor>
</comment>
<keyword evidence="4 9" id="KW-0223">Dioxygenase</keyword>
<evidence type="ECO:0000256" key="1">
    <source>
        <dbReference type="ARBA" id="ARBA00001965"/>
    </source>
</evidence>
<dbReference type="InterPro" id="IPR007535">
    <property type="entry name" value="Catechol_dOase_N"/>
</dbReference>
<feature type="domain" description="Intradiol ring-cleavage dioxygenases" evidence="7">
    <location>
        <begin position="126"/>
        <end position="281"/>
    </location>
</feature>
<protein>
    <submittedName>
        <fullName evidence="9">Hydroxyquinol 1,2-dioxygenase</fullName>
    </submittedName>
</protein>
<dbReference type="Pfam" id="PF04444">
    <property type="entry name" value="Dioxygenase_N"/>
    <property type="match status" value="1"/>
</dbReference>
<dbReference type="GO" id="GO:0009712">
    <property type="term" value="P:catechol-containing compound metabolic process"/>
    <property type="evidence" value="ECO:0007669"/>
    <property type="project" value="InterPro"/>
</dbReference>
<dbReference type="GO" id="GO:0018576">
    <property type="term" value="F:catechol 1,2-dioxygenase activity"/>
    <property type="evidence" value="ECO:0007669"/>
    <property type="project" value="InterPro"/>
</dbReference>
<evidence type="ECO:0000259" key="7">
    <source>
        <dbReference type="Pfam" id="PF00775"/>
    </source>
</evidence>
<keyword evidence="10" id="KW-1185">Reference proteome</keyword>
<sequence>MPDIHSATDTETTLTDQVIARIRPDADERVHQVMTALIRHVHGFVKEVELTPAEWEKGVAFLSELGNWCNEKRQEVILLSDILGVSMLVDAIAHRHHNPEVTESTVLGPFHRMGAPHVENGADISGGIAGEPLDVRVTVTDPAGTPIEGVQVDVWHTSPDGLYDSQFGDEHALRGVFRTDAAGLVAFTSIMPSAYPVPHDGPVGQVLAGMGRGPMRPAHVHFWLRREGYRPLVTQVFAAGDAYLADDAVFGVKASLIHDYRAEAAAAGQPGHKLSWTFVLPPEQV</sequence>
<dbReference type="Pfam" id="PF00775">
    <property type="entry name" value="Dioxygenase_C"/>
    <property type="match status" value="1"/>
</dbReference>
<dbReference type="PANTHER" id="PTHR33711">
    <property type="entry name" value="DIOXYGENASE, PUTATIVE (AFU_ORTHOLOGUE AFUA_2G02910)-RELATED"/>
    <property type="match status" value="1"/>
</dbReference>
<gene>
    <name evidence="9" type="ORF">C8P66_113105</name>
</gene>
<dbReference type="AlphaFoldDB" id="A0A2W7IFT9"/>
<dbReference type="InterPro" id="IPR000627">
    <property type="entry name" value="Intradiol_dOase_C"/>
</dbReference>
<reference evidence="9 10" key="1">
    <citation type="submission" date="2018-06" db="EMBL/GenBank/DDBJ databases">
        <title>Genomic Encyclopedia of Archaeal and Bacterial Type Strains, Phase II (KMG-II): from individual species to whole genera.</title>
        <authorList>
            <person name="Goeker M."/>
        </authorList>
    </citation>
    <scope>NUCLEOTIDE SEQUENCE [LARGE SCALE GENOMIC DNA]</scope>
    <source>
        <strain evidence="9 10">DSM 24525</strain>
    </source>
</reference>
<evidence type="ECO:0000259" key="8">
    <source>
        <dbReference type="Pfam" id="PF04444"/>
    </source>
</evidence>
<proteinExistence type="inferred from homology"/>
<feature type="domain" description="Catechol dioxygenase N-terminal" evidence="8">
    <location>
        <begin position="27"/>
        <end position="97"/>
    </location>
</feature>
<keyword evidence="3" id="KW-0479">Metal-binding</keyword>
<evidence type="ECO:0000256" key="4">
    <source>
        <dbReference type="ARBA" id="ARBA00022964"/>
    </source>
</evidence>
<dbReference type="SUPFAM" id="SSF49482">
    <property type="entry name" value="Aromatic compound dioxygenase"/>
    <property type="match status" value="1"/>
</dbReference>
<dbReference type="GO" id="GO:0008199">
    <property type="term" value="F:ferric iron binding"/>
    <property type="evidence" value="ECO:0007669"/>
    <property type="project" value="InterPro"/>
</dbReference>
<evidence type="ECO:0000256" key="6">
    <source>
        <dbReference type="ARBA" id="ARBA00023004"/>
    </source>
</evidence>
<evidence type="ECO:0000313" key="9">
    <source>
        <dbReference type="EMBL" id="PZW44938.1"/>
    </source>
</evidence>
<keyword evidence="6" id="KW-0408">Iron</keyword>
<comment type="caution">
    <text evidence="9">The sequence shown here is derived from an EMBL/GenBank/DDBJ whole genome shotgun (WGS) entry which is preliminary data.</text>
</comment>
<name>A0A2W7IFT9_9PROT</name>
<dbReference type="Proteomes" id="UP000249688">
    <property type="component" value="Unassembled WGS sequence"/>
</dbReference>
<dbReference type="EMBL" id="QKYU01000013">
    <property type="protein sequence ID" value="PZW44938.1"/>
    <property type="molecule type" value="Genomic_DNA"/>
</dbReference>
<dbReference type="OrthoDB" id="9800887at2"/>
<evidence type="ECO:0000256" key="5">
    <source>
        <dbReference type="ARBA" id="ARBA00023002"/>
    </source>
</evidence>
<evidence type="ECO:0000313" key="10">
    <source>
        <dbReference type="Proteomes" id="UP000249688"/>
    </source>
</evidence>
<keyword evidence="5" id="KW-0560">Oxidoreductase</keyword>
<dbReference type="InterPro" id="IPR050770">
    <property type="entry name" value="Intradiol_RC_Dioxygenase"/>
</dbReference>
<comment type="similarity">
    <text evidence="2">Belongs to the intradiol ring-cleavage dioxygenase family.</text>
</comment>
<evidence type="ECO:0000256" key="3">
    <source>
        <dbReference type="ARBA" id="ARBA00022723"/>
    </source>
</evidence>
<dbReference type="PANTHER" id="PTHR33711:SF7">
    <property type="entry name" value="INTRADIOL RING-CLEAVAGE DIOXYGENASES DOMAIN-CONTAINING PROTEIN-RELATED"/>
    <property type="match status" value="1"/>
</dbReference>
<dbReference type="InterPro" id="IPR015889">
    <property type="entry name" value="Intradiol_dOase_core"/>
</dbReference>